<dbReference type="Pfam" id="PF07715">
    <property type="entry name" value="Plug"/>
    <property type="match status" value="1"/>
</dbReference>
<dbReference type="Gene3D" id="2.170.130.10">
    <property type="entry name" value="TonB-dependent receptor, plug domain"/>
    <property type="match status" value="1"/>
</dbReference>
<dbReference type="GO" id="GO:0030246">
    <property type="term" value="F:carbohydrate binding"/>
    <property type="evidence" value="ECO:0007669"/>
    <property type="project" value="InterPro"/>
</dbReference>
<dbReference type="OrthoDB" id="606851at2"/>
<keyword evidence="3" id="KW-0998">Cell outer membrane</keyword>
<dbReference type="InterPro" id="IPR013784">
    <property type="entry name" value="Carb-bd-like_fold"/>
</dbReference>
<dbReference type="EMBL" id="AP017313">
    <property type="protein sequence ID" value="BAU56006.1"/>
    <property type="molecule type" value="Genomic_DNA"/>
</dbReference>
<keyword evidence="5" id="KW-1185">Reference proteome</keyword>
<dbReference type="SUPFAM" id="SSF49452">
    <property type="entry name" value="Starch-binding domain-like"/>
    <property type="match status" value="1"/>
</dbReference>
<evidence type="ECO:0000256" key="2">
    <source>
        <dbReference type="ARBA" id="ARBA00023136"/>
    </source>
</evidence>
<proteinExistence type="predicted"/>
<dbReference type="InterPro" id="IPR037066">
    <property type="entry name" value="Plug_dom_sf"/>
</dbReference>
<evidence type="ECO:0000313" key="4">
    <source>
        <dbReference type="EMBL" id="BAU56006.1"/>
    </source>
</evidence>
<dbReference type="PANTHER" id="PTHR40980">
    <property type="entry name" value="PLUG DOMAIN-CONTAINING PROTEIN"/>
    <property type="match status" value="1"/>
</dbReference>
<evidence type="ECO:0000313" key="5">
    <source>
        <dbReference type="Proteomes" id="UP000218263"/>
    </source>
</evidence>
<dbReference type="InterPro" id="IPR012910">
    <property type="entry name" value="Plug_dom"/>
</dbReference>
<comment type="subcellular location">
    <subcellularLocation>
        <location evidence="1">Cell outer membrane</location>
    </subcellularLocation>
</comment>
<dbReference type="InterPro" id="IPR041700">
    <property type="entry name" value="OMP_b-brl_3"/>
</dbReference>
<dbReference type="InterPro" id="IPR036942">
    <property type="entry name" value="Beta-barrel_TonB_sf"/>
</dbReference>
<name>A0A110B3Z7_9SPHI</name>
<protein>
    <submittedName>
        <fullName evidence="4">Uncharacterized protein</fullName>
    </submittedName>
</protein>
<organism evidence="4 5">
    <name type="scientific">Mucilaginibacter gotjawali</name>
    <dbReference type="NCBI Taxonomy" id="1550579"/>
    <lineage>
        <taxon>Bacteria</taxon>
        <taxon>Pseudomonadati</taxon>
        <taxon>Bacteroidota</taxon>
        <taxon>Sphingobacteriia</taxon>
        <taxon>Sphingobacteriales</taxon>
        <taxon>Sphingobacteriaceae</taxon>
        <taxon>Mucilaginibacter</taxon>
    </lineage>
</organism>
<dbReference type="SUPFAM" id="SSF56935">
    <property type="entry name" value="Porins"/>
    <property type="match status" value="1"/>
</dbReference>
<dbReference type="PROSITE" id="PS51257">
    <property type="entry name" value="PROKAR_LIPOPROTEIN"/>
    <property type="match status" value="1"/>
</dbReference>
<dbReference type="GO" id="GO:0009279">
    <property type="term" value="C:cell outer membrane"/>
    <property type="evidence" value="ECO:0007669"/>
    <property type="project" value="UniProtKB-SubCell"/>
</dbReference>
<dbReference type="PANTHER" id="PTHR40980:SF4">
    <property type="entry name" value="TONB-DEPENDENT RECEPTOR-LIKE BETA-BARREL DOMAIN-CONTAINING PROTEIN"/>
    <property type="match status" value="1"/>
</dbReference>
<gene>
    <name evidence="4" type="ORF">MgSA37_04198</name>
</gene>
<accession>A0A110B3Z7</accession>
<dbReference type="KEGG" id="mgot:MgSA37_04198"/>
<dbReference type="Gene3D" id="2.40.170.20">
    <property type="entry name" value="TonB-dependent receptor, beta-barrel domain"/>
    <property type="match status" value="1"/>
</dbReference>
<sequence length="812" mass="90354">MKFLVGCLLSAFLSCFFYNLHAQVNVTAIRGKILAENNISAEGATIILIKYKDSSIVNTAAAGINGVFEFANINAGDYLILVSKAGCEKLYSGPYPVKSGQIFTTPDIFLKLTIQKLSGVTINSTRPELEAQPGKLILNVQNSLSAQGNSAFDILRETPGVRVDNSNNINIIGRQNALITINDVPANLTGEDLASVLRGIQANTIDRIELITAGSAKNDASSGGIINIILKKGKNTGFNGSFTGVAGYGKYYKSNAGIVFNNRTDKVNIFGNYSITKNKELHTITTDRDVDFNEILSHYHSDYKSVVGRAIDNFGLGADFYLSKTQTIGFLVNGSLTDNDFVKNNSLKIYHQSVFDSTVIANSSPDRNITRVNYNINYSGKLDSAGETLSANINYTTNNRSSTEYITNTFFDASGNPTGAPLLLQNSSPSNIRQMVSMIDFVDPVSKTSKFEAGLKFSNVVSTNDLLFGPLINGVYTSDPNYSDHFKYTENVNAAYADYQTRMNKFDLTVGLRAVQTVAKGISDTWGQVVNYNYIDLLPSLLMAYKADDKNEYSLSFNRTTKRPGYEDVNPFLYYIDLYDYRSGNPSLRPEYTTNIELTYSHNKSFAATLYSNTTTEAYEFRYYVQNDTTKVNINIPKNFGTIYNVGLRLLAPVTFTNWWRADFKLDASYQRYVAYPQNGNLNKGTKDIILSGSQSFKISNSISAGLIGFYETPSFYGISQFKANYYADGYISTQLFDKRGTLKLSMTDIFNTLRDRFNTNYQNLNFSVVDKIETQVVKLAFTYRFGKTTFKTITHPTGNEEEQNRLNSKEN</sequence>
<dbReference type="RefSeq" id="WP_096354546.1">
    <property type="nucleotide sequence ID" value="NZ_AP017313.1"/>
</dbReference>
<keyword evidence="2" id="KW-0472">Membrane</keyword>
<dbReference type="Proteomes" id="UP000218263">
    <property type="component" value="Chromosome"/>
</dbReference>
<reference evidence="4 5" key="1">
    <citation type="submission" date="2015-12" db="EMBL/GenBank/DDBJ databases">
        <title>Genome sequence of Mucilaginibacter gotjawali.</title>
        <authorList>
            <person name="Lee J.S."/>
            <person name="Lee K.C."/>
            <person name="Kim K.K."/>
            <person name="Lee B.W."/>
        </authorList>
    </citation>
    <scope>NUCLEOTIDE SEQUENCE [LARGE SCALE GENOMIC DNA]</scope>
    <source>
        <strain evidence="4 5">SA3-7</strain>
    </source>
</reference>
<dbReference type="AlphaFoldDB" id="A0A110B3Z7"/>
<dbReference type="Pfam" id="PF14905">
    <property type="entry name" value="OMP_b-brl_3"/>
    <property type="match status" value="1"/>
</dbReference>
<evidence type="ECO:0000256" key="1">
    <source>
        <dbReference type="ARBA" id="ARBA00004442"/>
    </source>
</evidence>
<evidence type="ECO:0000256" key="3">
    <source>
        <dbReference type="ARBA" id="ARBA00023237"/>
    </source>
</evidence>